<proteinExistence type="predicted"/>
<accession>A0A1N7IYX0</accession>
<evidence type="ECO:0000259" key="2">
    <source>
        <dbReference type="PROSITE" id="PS50125"/>
    </source>
</evidence>
<keyword evidence="4" id="KW-1185">Reference proteome</keyword>
<dbReference type="InterPro" id="IPR050697">
    <property type="entry name" value="Adenylyl/Guanylyl_Cyclase_3/4"/>
</dbReference>
<dbReference type="InterPro" id="IPR001054">
    <property type="entry name" value="A/G_cyclase"/>
</dbReference>
<dbReference type="SMART" id="SM00044">
    <property type="entry name" value="CYCc"/>
    <property type="match status" value="1"/>
</dbReference>
<evidence type="ECO:0000313" key="4">
    <source>
        <dbReference type="Proteomes" id="UP000185678"/>
    </source>
</evidence>
<dbReference type="PANTHER" id="PTHR43081">
    <property type="entry name" value="ADENYLATE CYCLASE, TERMINAL-DIFFERENTIATION SPECIFIC-RELATED"/>
    <property type="match status" value="1"/>
</dbReference>
<dbReference type="AlphaFoldDB" id="A0A1N7IYX0"/>
<keyword evidence="1" id="KW-0812">Transmembrane</keyword>
<feature type="transmembrane region" description="Helical" evidence="1">
    <location>
        <begin position="395"/>
        <end position="414"/>
    </location>
</feature>
<name>A0A1N7IYX0_9PROT</name>
<dbReference type="STRING" id="80876.SAMN05421779_101785"/>
<dbReference type="RefSeq" id="WP_084194546.1">
    <property type="nucleotide sequence ID" value="NZ_FTOA01000001.1"/>
</dbReference>
<dbReference type="GO" id="GO:0006171">
    <property type="term" value="P:cAMP biosynthetic process"/>
    <property type="evidence" value="ECO:0007669"/>
    <property type="project" value="TreeGrafter"/>
</dbReference>
<keyword evidence="1" id="KW-0472">Membrane</keyword>
<protein>
    <submittedName>
        <fullName evidence="3">Adenylate cyclase</fullName>
    </submittedName>
</protein>
<dbReference type="InterPro" id="IPR029787">
    <property type="entry name" value="Nucleotide_cyclase"/>
</dbReference>
<dbReference type="Pfam" id="PF00211">
    <property type="entry name" value="Guanylate_cyc"/>
    <property type="match status" value="1"/>
</dbReference>
<dbReference type="PANTHER" id="PTHR43081:SF1">
    <property type="entry name" value="ADENYLATE CYCLASE, TERMINAL-DIFFERENTIATION SPECIFIC"/>
    <property type="match status" value="1"/>
</dbReference>
<dbReference type="Gene3D" id="3.30.70.1230">
    <property type="entry name" value="Nucleotide cyclase"/>
    <property type="match status" value="1"/>
</dbReference>
<dbReference type="CDD" id="cd07302">
    <property type="entry name" value="CHD"/>
    <property type="match status" value="1"/>
</dbReference>
<dbReference type="InterPro" id="IPR007890">
    <property type="entry name" value="CHASE2"/>
</dbReference>
<reference evidence="3 4" key="1">
    <citation type="submission" date="2017-01" db="EMBL/GenBank/DDBJ databases">
        <authorList>
            <person name="Mah S.A."/>
            <person name="Swanson W.J."/>
            <person name="Moy G.W."/>
            <person name="Vacquier V.D."/>
        </authorList>
    </citation>
    <scope>NUCLEOTIDE SEQUENCE [LARGE SCALE GENOMIC DNA]</scope>
    <source>
        <strain evidence="3 4">DSM 11589</strain>
    </source>
</reference>
<feature type="transmembrane region" description="Helical" evidence="1">
    <location>
        <begin position="369"/>
        <end position="388"/>
    </location>
</feature>
<dbReference type="GO" id="GO:0035556">
    <property type="term" value="P:intracellular signal transduction"/>
    <property type="evidence" value="ECO:0007669"/>
    <property type="project" value="InterPro"/>
</dbReference>
<sequence>MAVNEAEVPARKRRFSGLVKGMRGSFGSGRLIALLVLVALVALRVVDPVPLQMLRVKTFDIYQRIKPREITERPVTIVDLDDKSLREIGQWPWPRTTVAALVDRLTAMGALVIGFDVVFAEPDRLSPSTIAQTLPGLDSAVRQHLGAMPSNDQVLANSIAQSRVVLGMSARTSKGEQDNSSAPVSSVAVIGPDPNPWLNRYADVLRNIDVLDQAAAGRGLFNIAGELDGIVRRVPMLALAGDTRYLSLSAEMLRVATQTPTVAVRTAEQDGVEKLAIRRLLIKTDAQAQTWVYFSRYDREKYVSALDVLNGTVPADKIANHLILLGTSAVGLLDIKSSPLDSFLPGVEVHANILENIIQQTQLNRPRDAVGKELVLTALAGLAMIILVPLAGARLTVVILAVFILGTLGVSWWYFAHELTLYDPVYPVLTAVMLYMYLTYSNYAREEAQKRQVRDAFSRYMSPALVERLAEDPSRLKLGGEMRDMTLLFCDVRGFTTISEQFSDNPEGLTRLINRFLTPMTNVILDRRGTIDKYMGDCIMAFWNAPLDDAEHASNACRSALAMVDCMKEVNVELKAEADAKGNRYFPLNVGIGLNSGNVCVGNMGSDQRFDYSVLGDSVNLASRLEGQSKTYGVTVVIGEATCHEAPDFAVLELDLIKVKGKTLPVRIFTLLGDATMAASEAFVALRKAHEQMLEAYRAQQWDRSEQAKVTCQQLAVAAGLSLEGLYHLYDERLAAYRAAPPGEDWDGVFTATSK</sequence>
<evidence type="ECO:0000313" key="3">
    <source>
        <dbReference type="EMBL" id="SIS42305.1"/>
    </source>
</evidence>
<dbReference type="PROSITE" id="PS50125">
    <property type="entry name" value="GUANYLATE_CYCLASE_2"/>
    <property type="match status" value="1"/>
</dbReference>
<evidence type="ECO:0000256" key="1">
    <source>
        <dbReference type="SAM" id="Phobius"/>
    </source>
</evidence>
<gene>
    <name evidence="3" type="ORF">SAMN05421779_101785</name>
</gene>
<dbReference type="SUPFAM" id="SSF55073">
    <property type="entry name" value="Nucleotide cyclase"/>
    <property type="match status" value="1"/>
</dbReference>
<dbReference type="SMART" id="SM01080">
    <property type="entry name" value="CHASE2"/>
    <property type="match status" value="1"/>
</dbReference>
<dbReference type="GO" id="GO:0004016">
    <property type="term" value="F:adenylate cyclase activity"/>
    <property type="evidence" value="ECO:0007669"/>
    <property type="project" value="UniProtKB-ARBA"/>
</dbReference>
<feature type="transmembrane region" description="Helical" evidence="1">
    <location>
        <begin position="426"/>
        <end position="444"/>
    </location>
</feature>
<dbReference type="EMBL" id="FTOA01000001">
    <property type="protein sequence ID" value="SIS42305.1"/>
    <property type="molecule type" value="Genomic_DNA"/>
</dbReference>
<feature type="domain" description="Guanylate cyclase" evidence="2">
    <location>
        <begin position="486"/>
        <end position="626"/>
    </location>
</feature>
<keyword evidence="1" id="KW-1133">Transmembrane helix</keyword>
<dbReference type="OrthoDB" id="9762462at2"/>
<dbReference type="Pfam" id="PF05226">
    <property type="entry name" value="CHASE2"/>
    <property type="match status" value="1"/>
</dbReference>
<dbReference type="Proteomes" id="UP000185678">
    <property type="component" value="Unassembled WGS sequence"/>
</dbReference>
<organism evidence="3 4">
    <name type="scientific">Insolitispirillum peregrinum</name>
    <dbReference type="NCBI Taxonomy" id="80876"/>
    <lineage>
        <taxon>Bacteria</taxon>
        <taxon>Pseudomonadati</taxon>
        <taxon>Pseudomonadota</taxon>
        <taxon>Alphaproteobacteria</taxon>
        <taxon>Rhodospirillales</taxon>
        <taxon>Novispirillaceae</taxon>
        <taxon>Insolitispirillum</taxon>
    </lineage>
</organism>